<dbReference type="Pfam" id="PF12507">
    <property type="entry name" value="HCMV_UL139"/>
    <property type="match status" value="1"/>
</dbReference>
<sequence>MALQSAFKERFEDMEFTRNQRLSLLQAEKDLQKNKSQLLSAKHSNISLLEQRCLIMDRQFASDNFRVSSLKSEIELLDRRYERLSRQLRELNVEVEELEELVKEREKFCAVKSAEMNEFTDRTEKFASDLRIKVDELKHRRDELKLFCSDAQNHDIQAAEKRKSELLALKEKIASTLETNKREQSELQKQLQSLR</sequence>
<dbReference type="InterPro" id="IPR021042">
    <property type="entry name" value="Herpes_UL139_cytomegalovirus"/>
</dbReference>
<dbReference type="AlphaFoldDB" id="A0AAW1J250"/>
<gene>
    <name evidence="2" type="ORF">RND81_08G011200</name>
</gene>
<name>A0AAW1J250_SAPOF</name>
<evidence type="ECO:0000313" key="2">
    <source>
        <dbReference type="EMBL" id="KAK9697042.1"/>
    </source>
</evidence>
<accession>A0AAW1J250</accession>
<keyword evidence="1" id="KW-0175">Coiled coil</keyword>
<feature type="coiled-coil region" evidence="1">
    <location>
        <begin position="67"/>
        <end position="108"/>
    </location>
</feature>
<proteinExistence type="predicted"/>
<protein>
    <submittedName>
        <fullName evidence="2">Uncharacterized protein</fullName>
    </submittedName>
</protein>
<comment type="caution">
    <text evidence="2">The sequence shown here is derived from an EMBL/GenBank/DDBJ whole genome shotgun (WGS) entry which is preliminary data.</text>
</comment>
<dbReference type="PANTHER" id="PTHR37214:SF2">
    <property type="entry name" value="CYTOMEGALOVIRUS UL139 PROTEIN"/>
    <property type="match status" value="1"/>
</dbReference>
<dbReference type="EMBL" id="JBDFQZ010000008">
    <property type="protein sequence ID" value="KAK9697042.1"/>
    <property type="molecule type" value="Genomic_DNA"/>
</dbReference>
<dbReference type="Proteomes" id="UP001443914">
    <property type="component" value="Unassembled WGS sequence"/>
</dbReference>
<evidence type="ECO:0000256" key="1">
    <source>
        <dbReference type="SAM" id="Coils"/>
    </source>
</evidence>
<evidence type="ECO:0000313" key="3">
    <source>
        <dbReference type="Proteomes" id="UP001443914"/>
    </source>
</evidence>
<keyword evidence="3" id="KW-1185">Reference proteome</keyword>
<organism evidence="2 3">
    <name type="scientific">Saponaria officinalis</name>
    <name type="common">Common soapwort</name>
    <name type="synonym">Lychnis saponaria</name>
    <dbReference type="NCBI Taxonomy" id="3572"/>
    <lineage>
        <taxon>Eukaryota</taxon>
        <taxon>Viridiplantae</taxon>
        <taxon>Streptophyta</taxon>
        <taxon>Embryophyta</taxon>
        <taxon>Tracheophyta</taxon>
        <taxon>Spermatophyta</taxon>
        <taxon>Magnoliopsida</taxon>
        <taxon>eudicotyledons</taxon>
        <taxon>Gunneridae</taxon>
        <taxon>Pentapetalae</taxon>
        <taxon>Caryophyllales</taxon>
        <taxon>Caryophyllaceae</taxon>
        <taxon>Caryophylleae</taxon>
        <taxon>Saponaria</taxon>
    </lineage>
</organism>
<reference evidence="2" key="1">
    <citation type="submission" date="2024-03" db="EMBL/GenBank/DDBJ databases">
        <title>WGS assembly of Saponaria officinalis var. Norfolk2.</title>
        <authorList>
            <person name="Jenkins J."/>
            <person name="Shu S."/>
            <person name="Grimwood J."/>
            <person name="Barry K."/>
            <person name="Goodstein D."/>
            <person name="Schmutz J."/>
            <person name="Leebens-Mack J."/>
            <person name="Osbourn A."/>
        </authorList>
    </citation>
    <scope>NUCLEOTIDE SEQUENCE [LARGE SCALE GENOMIC DNA]</scope>
    <source>
        <strain evidence="2">JIC</strain>
    </source>
</reference>
<dbReference type="PANTHER" id="PTHR37214">
    <property type="entry name" value="CYTOMEGALOVIRUS UL139 PROTEIN"/>
    <property type="match status" value="1"/>
</dbReference>